<evidence type="ECO:0000313" key="2">
    <source>
        <dbReference type="Proteomes" id="UP000198412"/>
    </source>
</evidence>
<keyword evidence="2" id="KW-1185">Reference proteome</keyword>
<organism evidence="1 2">
    <name type="scientific">Lutibacter flavus</name>
    <dbReference type="NCBI Taxonomy" id="691689"/>
    <lineage>
        <taxon>Bacteria</taxon>
        <taxon>Pseudomonadati</taxon>
        <taxon>Bacteroidota</taxon>
        <taxon>Flavobacteriia</taxon>
        <taxon>Flavobacteriales</taxon>
        <taxon>Flavobacteriaceae</taxon>
        <taxon>Lutibacter</taxon>
    </lineage>
</organism>
<protein>
    <submittedName>
        <fullName evidence="1">Uncharacterized protein</fullName>
    </submittedName>
</protein>
<gene>
    <name evidence="1" type="ORF">SAMN04488111_1831</name>
</gene>
<name>A0A238XHB2_9FLAO</name>
<dbReference type="RefSeq" id="WP_089378149.1">
    <property type="nucleotide sequence ID" value="NZ_FZNX01000003.1"/>
</dbReference>
<dbReference type="Proteomes" id="UP000198412">
    <property type="component" value="Unassembled WGS sequence"/>
</dbReference>
<dbReference type="EMBL" id="FZNX01000003">
    <property type="protein sequence ID" value="SNR58396.1"/>
    <property type="molecule type" value="Genomic_DNA"/>
</dbReference>
<proteinExistence type="predicted"/>
<dbReference type="AlphaFoldDB" id="A0A238XHB2"/>
<accession>A0A238XHB2</accession>
<reference evidence="2" key="1">
    <citation type="submission" date="2017-06" db="EMBL/GenBank/DDBJ databases">
        <authorList>
            <person name="Varghese N."/>
            <person name="Submissions S."/>
        </authorList>
    </citation>
    <scope>NUCLEOTIDE SEQUENCE [LARGE SCALE GENOMIC DNA]</scope>
    <source>
        <strain evidence="2">DSM 27993</strain>
    </source>
</reference>
<sequence length="174" mass="20495">MDKINLADNNYDYLERHQSQLILFENIKRVSCEILFKEENKTKIINGLKIKIDRNEYMSFLSDNQKYTLINLGIEVVQNEIDILVLNKEKDILRISNLIIKEKFFNNFSKKIENLKLQIIKNKSDFNEVEKMLSNGLNSLEEVASIISVNNKQKNKKNIDIEISDFFNGENIEF</sequence>
<evidence type="ECO:0000313" key="1">
    <source>
        <dbReference type="EMBL" id="SNR58396.1"/>
    </source>
</evidence>